<reference evidence="2" key="1">
    <citation type="submission" date="2020-10" db="EMBL/GenBank/DDBJ databases">
        <authorList>
            <person name="Gilroy R."/>
        </authorList>
    </citation>
    <scope>NUCLEOTIDE SEQUENCE</scope>
    <source>
        <strain evidence="2">F6-4510</strain>
    </source>
</reference>
<keyword evidence="1" id="KW-0472">Membrane</keyword>
<dbReference type="AlphaFoldDB" id="A0A9D9DV87"/>
<sequence>MKEFIMQYSDMMTQELSIRQISMNMIVALVLGLVIYLSYRFSHSGAVYSQRFNVSLLMMTLITTMIMNVIGNNIALSLGMVGALSIVRFRTAIKDSRDTAYIFWCIAVGICCGVSYYALCCIGTGMIFLVMLVMGSVKANDRYLLIIHAKGDVDVRKIEETVLVQYKGKATLRVANRSKEQIEYIYELSTKLINDSKKNEKNPIDMLSEIESVYRVNLVCQNEEMSR</sequence>
<feature type="transmembrane region" description="Helical" evidence="1">
    <location>
        <begin position="101"/>
        <end position="134"/>
    </location>
</feature>
<organism evidence="2 3">
    <name type="scientific">Candidatus Fimicola merdigallinarum</name>
    <dbReference type="NCBI Taxonomy" id="2840819"/>
    <lineage>
        <taxon>Bacteria</taxon>
        <taxon>Bacillati</taxon>
        <taxon>Bacillota</taxon>
        <taxon>Clostridia</taxon>
        <taxon>Lachnospirales</taxon>
        <taxon>Lachnospiraceae</taxon>
        <taxon>Lachnospiraceae incertae sedis</taxon>
        <taxon>Candidatus Fimicola</taxon>
    </lineage>
</organism>
<proteinExistence type="predicted"/>
<evidence type="ECO:0000313" key="3">
    <source>
        <dbReference type="Proteomes" id="UP000823611"/>
    </source>
</evidence>
<name>A0A9D9DV87_9FIRM</name>
<evidence type="ECO:0000313" key="2">
    <source>
        <dbReference type="EMBL" id="MBO8434193.1"/>
    </source>
</evidence>
<feature type="transmembrane region" description="Helical" evidence="1">
    <location>
        <begin position="59"/>
        <end position="89"/>
    </location>
</feature>
<comment type="caution">
    <text evidence="2">The sequence shown here is derived from an EMBL/GenBank/DDBJ whole genome shotgun (WGS) entry which is preliminary data.</text>
</comment>
<keyword evidence="1" id="KW-0812">Transmembrane</keyword>
<dbReference type="Pfam" id="PF16316">
    <property type="entry name" value="DUF4956"/>
    <property type="match status" value="1"/>
</dbReference>
<gene>
    <name evidence="2" type="ORF">IAC55_02565</name>
</gene>
<protein>
    <submittedName>
        <fullName evidence="2">DUF4956 domain-containing protein</fullName>
    </submittedName>
</protein>
<accession>A0A9D9DV87</accession>
<reference evidence="2" key="2">
    <citation type="journal article" date="2021" name="PeerJ">
        <title>Extensive microbial diversity within the chicken gut microbiome revealed by metagenomics and culture.</title>
        <authorList>
            <person name="Gilroy R."/>
            <person name="Ravi A."/>
            <person name="Getino M."/>
            <person name="Pursley I."/>
            <person name="Horton D.L."/>
            <person name="Alikhan N.F."/>
            <person name="Baker D."/>
            <person name="Gharbi K."/>
            <person name="Hall N."/>
            <person name="Watson M."/>
            <person name="Adriaenssens E.M."/>
            <person name="Foster-Nyarko E."/>
            <person name="Jarju S."/>
            <person name="Secka A."/>
            <person name="Antonio M."/>
            <person name="Oren A."/>
            <person name="Chaudhuri R.R."/>
            <person name="La Ragione R."/>
            <person name="Hildebrand F."/>
            <person name="Pallen M.J."/>
        </authorList>
    </citation>
    <scope>NUCLEOTIDE SEQUENCE</scope>
    <source>
        <strain evidence="2">F6-4510</strain>
    </source>
</reference>
<evidence type="ECO:0000256" key="1">
    <source>
        <dbReference type="SAM" id="Phobius"/>
    </source>
</evidence>
<dbReference type="Proteomes" id="UP000823611">
    <property type="component" value="Unassembled WGS sequence"/>
</dbReference>
<feature type="transmembrane region" description="Helical" evidence="1">
    <location>
        <begin position="21"/>
        <end position="39"/>
    </location>
</feature>
<dbReference type="InterPro" id="IPR032531">
    <property type="entry name" value="DUF4956"/>
</dbReference>
<keyword evidence="1" id="KW-1133">Transmembrane helix</keyword>
<dbReference type="EMBL" id="JADIMX010000050">
    <property type="protein sequence ID" value="MBO8434193.1"/>
    <property type="molecule type" value="Genomic_DNA"/>
</dbReference>